<reference evidence="2 3" key="1">
    <citation type="submission" date="2019-07" db="EMBL/GenBank/DDBJ databases">
        <authorList>
            <person name="Park M."/>
        </authorList>
    </citation>
    <scope>NUCLEOTIDE SEQUENCE [LARGE SCALE GENOMIC DNA]</scope>
    <source>
        <strain evidence="2 3">KCTC32445</strain>
    </source>
</reference>
<sequence>MKRTQSTLAILALALISFPAVSKPAKQTIRPVMVAGNGDLDACMSTSSVKPLKPGSFLSVRAGPSVKAKEIARLRSGDAVWNCDDAGAWVGVVFNPKQRTQEEGIACDLGPSNTARRPYRGDCQSGWVHGSYLVNLAG</sequence>
<dbReference type="AlphaFoldDB" id="A0A553WCH7"/>
<feature type="chain" id="PRO_5021947327" evidence="1">
    <location>
        <begin position="23"/>
        <end position="138"/>
    </location>
</feature>
<accession>A0A553WCH7</accession>
<dbReference type="OrthoDB" id="9816009at2"/>
<gene>
    <name evidence="2" type="ORF">FOM92_14975</name>
</gene>
<dbReference type="EMBL" id="VKKU01000002">
    <property type="protein sequence ID" value="TSB02396.1"/>
    <property type="molecule type" value="Genomic_DNA"/>
</dbReference>
<organism evidence="2 3">
    <name type="scientific">Sphingorhabdus contaminans</name>
    <dbReference type="NCBI Taxonomy" id="1343899"/>
    <lineage>
        <taxon>Bacteria</taxon>
        <taxon>Pseudomonadati</taxon>
        <taxon>Pseudomonadota</taxon>
        <taxon>Alphaproteobacteria</taxon>
        <taxon>Sphingomonadales</taxon>
        <taxon>Sphingomonadaceae</taxon>
        <taxon>Sphingorhabdus</taxon>
    </lineage>
</organism>
<feature type="signal peptide" evidence="1">
    <location>
        <begin position="1"/>
        <end position="22"/>
    </location>
</feature>
<name>A0A553WCH7_9SPHN</name>
<keyword evidence="1" id="KW-0732">Signal</keyword>
<evidence type="ECO:0000313" key="3">
    <source>
        <dbReference type="Proteomes" id="UP000320160"/>
    </source>
</evidence>
<protein>
    <submittedName>
        <fullName evidence="2">Integron</fullName>
    </submittedName>
</protein>
<keyword evidence="3" id="KW-1185">Reference proteome</keyword>
<dbReference type="Proteomes" id="UP000320160">
    <property type="component" value="Unassembled WGS sequence"/>
</dbReference>
<evidence type="ECO:0000313" key="2">
    <source>
        <dbReference type="EMBL" id="TSB02396.1"/>
    </source>
</evidence>
<evidence type="ECO:0000256" key="1">
    <source>
        <dbReference type="SAM" id="SignalP"/>
    </source>
</evidence>
<dbReference type="RefSeq" id="WP_143777614.1">
    <property type="nucleotide sequence ID" value="NZ_VKKU01000002.1"/>
</dbReference>
<dbReference type="Gene3D" id="2.30.30.40">
    <property type="entry name" value="SH3 Domains"/>
    <property type="match status" value="1"/>
</dbReference>
<comment type="caution">
    <text evidence="2">The sequence shown here is derived from an EMBL/GenBank/DDBJ whole genome shotgun (WGS) entry which is preliminary data.</text>
</comment>
<proteinExistence type="predicted"/>